<evidence type="ECO:0000313" key="1">
    <source>
        <dbReference type="EMBL" id="WTP70106.1"/>
    </source>
</evidence>
<evidence type="ECO:0000313" key="2">
    <source>
        <dbReference type="Proteomes" id="UP001622496"/>
    </source>
</evidence>
<protein>
    <submittedName>
        <fullName evidence="1">Uncharacterized protein</fullName>
    </submittedName>
</protein>
<dbReference type="RefSeq" id="WP_363142839.1">
    <property type="nucleotide sequence ID" value="NZ_CP108135.1"/>
</dbReference>
<proteinExistence type="predicted"/>
<sequence length="82" mass="8781">MARRTGPAAQVFDRFCAPDALPFGGTYVASDDLGPIVEGFLADSEPGSIAWSDLEEVQSRSEQTESEIAPFYVWVSSVGASH</sequence>
<dbReference type="EMBL" id="CP108135">
    <property type="protein sequence ID" value="WTP70106.1"/>
    <property type="molecule type" value="Genomic_DNA"/>
</dbReference>
<accession>A0ABZ1KCE4</accession>
<dbReference type="Proteomes" id="UP001622496">
    <property type="component" value="Chromosome"/>
</dbReference>
<keyword evidence="2" id="KW-1185">Reference proteome</keyword>
<name>A0ABZ1KCE4_9ACTN</name>
<organism evidence="1 2">
    <name type="scientific">[Kitasatospora] papulosa</name>
    <dbReference type="NCBI Taxonomy" id="1464011"/>
    <lineage>
        <taxon>Bacteria</taxon>
        <taxon>Bacillati</taxon>
        <taxon>Actinomycetota</taxon>
        <taxon>Actinomycetes</taxon>
        <taxon>Kitasatosporales</taxon>
        <taxon>Streptomycetaceae</taxon>
        <taxon>Streptomyces</taxon>
    </lineage>
</organism>
<gene>
    <name evidence="1" type="ORF">OG560_33685</name>
</gene>
<reference evidence="1 2" key="1">
    <citation type="submission" date="2022-10" db="EMBL/GenBank/DDBJ databases">
        <title>The complete genomes of actinobacterial strains from the NBC collection.</title>
        <authorList>
            <person name="Joergensen T.S."/>
            <person name="Alvarez Arevalo M."/>
            <person name="Sterndorff E.B."/>
            <person name="Faurdal D."/>
            <person name="Vuksanovic O."/>
            <person name="Mourched A.-S."/>
            <person name="Charusanti P."/>
            <person name="Shaw S."/>
            <person name="Blin K."/>
            <person name="Weber T."/>
        </authorList>
    </citation>
    <scope>NUCLEOTIDE SEQUENCE [LARGE SCALE GENOMIC DNA]</scope>
    <source>
        <strain evidence="1 2">NBC_00185</strain>
    </source>
</reference>